<name>A0A0A8ZMP5_ARUDO</name>
<evidence type="ECO:0000313" key="1">
    <source>
        <dbReference type="EMBL" id="JAD40071.1"/>
    </source>
</evidence>
<dbReference type="EMBL" id="GBRH01257824">
    <property type="protein sequence ID" value="JAD40071.1"/>
    <property type="molecule type" value="Transcribed_RNA"/>
</dbReference>
<proteinExistence type="predicted"/>
<accession>A0A0A8ZMP5</accession>
<reference evidence="1" key="1">
    <citation type="submission" date="2014-09" db="EMBL/GenBank/DDBJ databases">
        <authorList>
            <person name="Magalhaes I.L.F."/>
            <person name="Oliveira U."/>
            <person name="Santos F.R."/>
            <person name="Vidigal T.H.D.A."/>
            <person name="Brescovit A.D."/>
            <person name="Santos A.J."/>
        </authorList>
    </citation>
    <scope>NUCLEOTIDE SEQUENCE</scope>
    <source>
        <tissue evidence="1">Shoot tissue taken approximately 20 cm above the soil surface</tissue>
    </source>
</reference>
<sequence>MVILNRIYFFLS</sequence>
<organism evidence="1">
    <name type="scientific">Arundo donax</name>
    <name type="common">Giant reed</name>
    <name type="synonym">Donax arundinaceus</name>
    <dbReference type="NCBI Taxonomy" id="35708"/>
    <lineage>
        <taxon>Eukaryota</taxon>
        <taxon>Viridiplantae</taxon>
        <taxon>Streptophyta</taxon>
        <taxon>Embryophyta</taxon>
        <taxon>Tracheophyta</taxon>
        <taxon>Spermatophyta</taxon>
        <taxon>Magnoliopsida</taxon>
        <taxon>Liliopsida</taxon>
        <taxon>Poales</taxon>
        <taxon>Poaceae</taxon>
        <taxon>PACMAD clade</taxon>
        <taxon>Arundinoideae</taxon>
        <taxon>Arundineae</taxon>
        <taxon>Arundo</taxon>
    </lineage>
</organism>
<reference evidence="1" key="2">
    <citation type="journal article" date="2015" name="Data Brief">
        <title>Shoot transcriptome of the giant reed, Arundo donax.</title>
        <authorList>
            <person name="Barrero R.A."/>
            <person name="Guerrero F.D."/>
            <person name="Moolhuijzen P."/>
            <person name="Goolsby J.A."/>
            <person name="Tidwell J."/>
            <person name="Bellgard S.E."/>
            <person name="Bellgard M.I."/>
        </authorList>
    </citation>
    <scope>NUCLEOTIDE SEQUENCE</scope>
    <source>
        <tissue evidence="1">Shoot tissue taken approximately 20 cm above the soil surface</tissue>
    </source>
</reference>
<protein>
    <submittedName>
        <fullName evidence="1">Uncharacterized protein</fullName>
    </submittedName>
</protein>